<feature type="domain" description="SPOR" evidence="3">
    <location>
        <begin position="185"/>
        <end position="263"/>
    </location>
</feature>
<dbReference type="InterPro" id="IPR036680">
    <property type="entry name" value="SPOR-like_sf"/>
</dbReference>
<dbReference type="OrthoDB" id="71320at2"/>
<dbReference type="EMBL" id="FNZA01000005">
    <property type="protein sequence ID" value="SEJ28461.1"/>
    <property type="molecule type" value="Genomic_DNA"/>
</dbReference>
<evidence type="ECO:0000259" key="3">
    <source>
        <dbReference type="PROSITE" id="PS51724"/>
    </source>
</evidence>
<sequence>MTRSRSQPRVSAPPPKPAPPARPARWPDLLTAALALAVVGGLGALWWGERPAPLSAAVVTAPIQAQIPAAPATLTSAPPAASSSSGAQVQSGATEAGTIPPVPAPPPVAEIPPPVVPEPVAPATGVPKPGGPATPSAGSDSAAPGGAGPAADVAASQAPPAPPSAVPAGVAPRAGGAVATSESRTPLRSDYRVTLGTFGSQASAEASAAPVEALGYTVYTIDLGDQFVAQVGPFADEAAGRAAQSDIQRVYPRAELYPPRGRSLGTPAPTPAVPAPPALPAAAQPSPTAPGPEAAASAGVSDPAPAPSEPTYLQVGAFNNPEGAQRLVALLREQGFSPSVNAPEGGKATVLVGPFSGEALPRAEGLLRAAGFESFRLR</sequence>
<feature type="region of interest" description="Disordered" evidence="1">
    <location>
        <begin position="74"/>
        <end position="184"/>
    </location>
</feature>
<organism evidence="4 5">
    <name type="scientific">Deinococcus reticulitermitis</name>
    <dbReference type="NCBI Taxonomy" id="856736"/>
    <lineage>
        <taxon>Bacteria</taxon>
        <taxon>Thermotogati</taxon>
        <taxon>Deinococcota</taxon>
        <taxon>Deinococci</taxon>
        <taxon>Deinococcales</taxon>
        <taxon>Deinococcaceae</taxon>
        <taxon>Deinococcus</taxon>
    </lineage>
</organism>
<dbReference type="Proteomes" id="UP000199223">
    <property type="component" value="Unassembled WGS sequence"/>
</dbReference>
<proteinExistence type="predicted"/>
<evidence type="ECO:0000313" key="5">
    <source>
        <dbReference type="Proteomes" id="UP000199223"/>
    </source>
</evidence>
<feature type="region of interest" description="Disordered" evidence="1">
    <location>
        <begin position="1"/>
        <end position="24"/>
    </location>
</feature>
<accession>A0A1H6XH56</accession>
<dbReference type="InterPro" id="IPR007730">
    <property type="entry name" value="SPOR-like_dom"/>
</dbReference>
<keyword evidence="2" id="KW-1133">Transmembrane helix</keyword>
<dbReference type="PROSITE" id="PS51724">
    <property type="entry name" value="SPOR"/>
    <property type="match status" value="2"/>
</dbReference>
<dbReference type="SUPFAM" id="SSF110997">
    <property type="entry name" value="Sporulation related repeat"/>
    <property type="match status" value="2"/>
</dbReference>
<dbReference type="GO" id="GO:0042834">
    <property type="term" value="F:peptidoglycan binding"/>
    <property type="evidence" value="ECO:0007669"/>
    <property type="project" value="InterPro"/>
</dbReference>
<feature type="region of interest" description="Disordered" evidence="1">
    <location>
        <begin position="256"/>
        <end position="315"/>
    </location>
</feature>
<feature type="domain" description="SPOR" evidence="3">
    <location>
        <begin position="305"/>
        <end position="378"/>
    </location>
</feature>
<feature type="compositionally biased region" description="Pro residues" evidence="1">
    <location>
        <begin position="11"/>
        <end position="22"/>
    </location>
</feature>
<dbReference type="STRING" id="856736.SAMN04488058_105211"/>
<feature type="compositionally biased region" description="Pro residues" evidence="1">
    <location>
        <begin position="100"/>
        <end position="120"/>
    </location>
</feature>
<feature type="compositionally biased region" description="Low complexity" evidence="1">
    <location>
        <begin position="74"/>
        <end position="99"/>
    </location>
</feature>
<reference evidence="5" key="1">
    <citation type="submission" date="2016-10" db="EMBL/GenBank/DDBJ databases">
        <authorList>
            <person name="Varghese N."/>
            <person name="Submissions S."/>
        </authorList>
    </citation>
    <scope>NUCLEOTIDE SEQUENCE [LARGE SCALE GENOMIC DNA]</scope>
    <source>
        <strain evidence="5">CGMCC 1.10218</strain>
    </source>
</reference>
<evidence type="ECO:0000256" key="1">
    <source>
        <dbReference type="SAM" id="MobiDB-lite"/>
    </source>
</evidence>
<feature type="compositionally biased region" description="Low complexity" evidence="1">
    <location>
        <begin position="166"/>
        <end position="179"/>
    </location>
</feature>
<dbReference type="Pfam" id="PF05036">
    <property type="entry name" value="SPOR"/>
    <property type="match status" value="2"/>
</dbReference>
<evidence type="ECO:0000256" key="2">
    <source>
        <dbReference type="SAM" id="Phobius"/>
    </source>
</evidence>
<dbReference type="RefSeq" id="WP_092264182.1">
    <property type="nucleotide sequence ID" value="NZ_FNZA01000005.1"/>
</dbReference>
<evidence type="ECO:0000313" key="4">
    <source>
        <dbReference type="EMBL" id="SEJ28461.1"/>
    </source>
</evidence>
<feature type="compositionally biased region" description="Low complexity" evidence="1">
    <location>
        <begin position="121"/>
        <end position="158"/>
    </location>
</feature>
<dbReference type="AlphaFoldDB" id="A0A1H6XH56"/>
<keyword evidence="5" id="KW-1185">Reference proteome</keyword>
<gene>
    <name evidence="4" type="ORF">SAMN04488058_105211</name>
</gene>
<feature type="transmembrane region" description="Helical" evidence="2">
    <location>
        <begin position="29"/>
        <end position="48"/>
    </location>
</feature>
<keyword evidence="2" id="KW-0812">Transmembrane</keyword>
<protein>
    <submittedName>
        <fullName evidence="4">Sporulation related domain-containing protein</fullName>
    </submittedName>
</protein>
<feature type="compositionally biased region" description="Pro residues" evidence="1">
    <location>
        <begin position="268"/>
        <end position="279"/>
    </location>
</feature>
<keyword evidence="2" id="KW-0472">Membrane</keyword>
<dbReference type="Gene3D" id="3.30.70.1070">
    <property type="entry name" value="Sporulation related repeat"/>
    <property type="match status" value="2"/>
</dbReference>
<name>A0A1H6XH56_9DEIO</name>